<dbReference type="Gene3D" id="3.90.260.10">
    <property type="entry name" value="Transglutaminase-like"/>
    <property type="match status" value="1"/>
</dbReference>
<feature type="compositionally biased region" description="Basic and acidic residues" evidence="9">
    <location>
        <begin position="446"/>
        <end position="468"/>
    </location>
</feature>
<keyword evidence="6" id="KW-0234">DNA repair</keyword>
<keyword evidence="14" id="KW-1185">Reference proteome</keyword>
<keyword evidence="4" id="KW-0227">DNA damage</keyword>
<dbReference type="AlphaFoldDB" id="A0AAN7SSF1"/>
<evidence type="ECO:0000313" key="13">
    <source>
        <dbReference type="EMBL" id="KAK4884025.1"/>
    </source>
</evidence>
<feature type="compositionally biased region" description="Basic and acidic residues" evidence="9">
    <location>
        <begin position="494"/>
        <end position="519"/>
    </location>
</feature>
<dbReference type="InterPro" id="IPR038765">
    <property type="entry name" value="Papain-like_cys_pep_sf"/>
</dbReference>
<feature type="compositionally biased region" description="Basic and acidic residues" evidence="9">
    <location>
        <begin position="180"/>
        <end position="196"/>
    </location>
</feature>
<dbReference type="SMART" id="SM01031">
    <property type="entry name" value="BHD_2"/>
    <property type="match status" value="1"/>
</dbReference>
<keyword evidence="7" id="KW-0539">Nucleus</keyword>
<keyword evidence="5" id="KW-0238">DNA-binding</keyword>
<dbReference type="GO" id="GO:0003697">
    <property type="term" value="F:single-stranded DNA binding"/>
    <property type="evidence" value="ECO:0007669"/>
    <property type="project" value="TreeGrafter"/>
</dbReference>
<reference evidence="14" key="1">
    <citation type="submission" date="2023-01" db="EMBL/GenBank/DDBJ databases">
        <title>Key to firefly adult light organ development and bioluminescence: homeobox transcription factors regulate luciferase expression and transportation to peroxisome.</title>
        <authorList>
            <person name="Fu X."/>
        </authorList>
    </citation>
    <scope>NUCLEOTIDE SEQUENCE [LARGE SCALE GENOMIC DNA]</scope>
</reference>
<feature type="compositionally biased region" description="Basic residues" evidence="9">
    <location>
        <begin position="635"/>
        <end position="644"/>
    </location>
</feature>
<dbReference type="Gene3D" id="3.30.70.2460">
    <property type="entry name" value="Rad4, beta-hairpin domain BHD3"/>
    <property type="match status" value="1"/>
</dbReference>
<dbReference type="InterPro" id="IPR018327">
    <property type="entry name" value="BHD_2"/>
</dbReference>
<evidence type="ECO:0000256" key="1">
    <source>
        <dbReference type="ARBA" id="ARBA00004123"/>
    </source>
</evidence>
<dbReference type="Pfam" id="PF03835">
    <property type="entry name" value="Rad4"/>
    <property type="match status" value="1"/>
</dbReference>
<evidence type="ECO:0000313" key="14">
    <source>
        <dbReference type="Proteomes" id="UP001353858"/>
    </source>
</evidence>
<proteinExistence type="inferred from homology"/>
<dbReference type="SMART" id="SM01030">
    <property type="entry name" value="BHD_1"/>
    <property type="match status" value="1"/>
</dbReference>
<evidence type="ECO:0008006" key="15">
    <source>
        <dbReference type="Google" id="ProtNLM"/>
    </source>
</evidence>
<evidence type="ECO:0000256" key="2">
    <source>
        <dbReference type="ARBA" id="ARBA00009525"/>
    </source>
</evidence>
<dbReference type="FunFam" id="2.20.20.110:FF:000001">
    <property type="entry name" value="DNA repair protein complementing XP-C cells"/>
    <property type="match status" value="1"/>
</dbReference>
<comment type="caution">
    <text evidence="13">The sequence shown here is derived from an EMBL/GenBank/DDBJ whole genome shotgun (WGS) entry which is preliminary data.</text>
</comment>
<dbReference type="InterPro" id="IPR042488">
    <property type="entry name" value="Rad4_BHD3_sf"/>
</dbReference>
<dbReference type="InterPro" id="IPR018026">
    <property type="entry name" value="DNA_repair_Rad4-like"/>
</dbReference>
<dbReference type="InterPro" id="IPR004583">
    <property type="entry name" value="DNA_repair_Rad4"/>
</dbReference>
<dbReference type="EMBL" id="JARPUR010000001">
    <property type="protein sequence ID" value="KAK4884025.1"/>
    <property type="molecule type" value="Genomic_DNA"/>
</dbReference>
<protein>
    <recommendedName>
        <fullName evidence="15">DNA repair protein complementing XP-C cells homolog</fullName>
    </recommendedName>
</protein>
<organism evidence="13 14">
    <name type="scientific">Aquatica leii</name>
    <dbReference type="NCBI Taxonomy" id="1421715"/>
    <lineage>
        <taxon>Eukaryota</taxon>
        <taxon>Metazoa</taxon>
        <taxon>Ecdysozoa</taxon>
        <taxon>Arthropoda</taxon>
        <taxon>Hexapoda</taxon>
        <taxon>Insecta</taxon>
        <taxon>Pterygota</taxon>
        <taxon>Neoptera</taxon>
        <taxon>Endopterygota</taxon>
        <taxon>Coleoptera</taxon>
        <taxon>Polyphaga</taxon>
        <taxon>Elateriformia</taxon>
        <taxon>Elateroidea</taxon>
        <taxon>Lampyridae</taxon>
        <taxon>Luciolinae</taxon>
        <taxon>Aquatica</taxon>
    </lineage>
</organism>
<name>A0AAN7SSF1_9COLE</name>
<dbReference type="InterPro" id="IPR036985">
    <property type="entry name" value="Transglutaminase-like_sf"/>
</dbReference>
<feature type="compositionally biased region" description="Basic and acidic residues" evidence="9">
    <location>
        <begin position="86"/>
        <end position="108"/>
    </location>
</feature>
<evidence type="ECO:0000256" key="5">
    <source>
        <dbReference type="ARBA" id="ARBA00023125"/>
    </source>
</evidence>
<gene>
    <name evidence="13" type="ORF">RN001_000296</name>
</gene>
<dbReference type="GO" id="GO:0006298">
    <property type="term" value="P:mismatch repair"/>
    <property type="evidence" value="ECO:0007669"/>
    <property type="project" value="TreeGrafter"/>
</dbReference>
<dbReference type="SMART" id="SM01032">
    <property type="entry name" value="BHD_3"/>
    <property type="match status" value="1"/>
</dbReference>
<evidence type="ECO:0000256" key="4">
    <source>
        <dbReference type="ARBA" id="ARBA00022763"/>
    </source>
</evidence>
<evidence type="ECO:0000259" key="10">
    <source>
        <dbReference type="SMART" id="SM01030"/>
    </source>
</evidence>
<feature type="region of interest" description="Disordered" evidence="9">
    <location>
        <begin position="180"/>
        <end position="212"/>
    </location>
</feature>
<feature type="compositionally biased region" description="Basic and acidic residues" evidence="9">
    <location>
        <begin position="625"/>
        <end position="634"/>
    </location>
</feature>
<feature type="domain" description="Rad4 beta-hairpin" evidence="10">
    <location>
        <begin position="797"/>
        <end position="849"/>
    </location>
</feature>
<feature type="domain" description="Rad4 beta-hairpin" evidence="12">
    <location>
        <begin position="914"/>
        <end position="988"/>
    </location>
</feature>
<feature type="compositionally biased region" description="Basic residues" evidence="9">
    <location>
        <begin position="1041"/>
        <end position="1057"/>
    </location>
</feature>
<dbReference type="Pfam" id="PF10403">
    <property type="entry name" value="BHD_1"/>
    <property type="match status" value="1"/>
</dbReference>
<feature type="region of interest" description="Disordered" evidence="9">
    <location>
        <begin position="1"/>
        <end position="50"/>
    </location>
</feature>
<dbReference type="GO" id="GO:0006289">
    <property type="term" value="P:nucleotide-excision repair"/>
    <property type="evidence" value="ECO:0007669"/>
    <property type="project" value="InterPro"/>
</dbReference>
<accession>A0AAN7SSF1</accession>
<dbReference type="GO" id="GO:0000111">
    <property type="term" value="C:nucleotide-excision repair factor 2 complex"/>
    <property type="evidence" value="ECO:0007669"/>
    <property type="project" value="TreeGrafter"/>
</dbReference>
<dbReference type="PANTHER" id="PTHR12135:SF0">
    <property type="entry name" value="DNA REPAIR PROTEIN COMPLEMENTING XP-C CELLS"/>
    <property type="match status" value="1"/>
</dbReference>
<dbReference type="Gene3D" id="2.20.20.110">
    <property type="entry name" value="Rad4, beta-hairpin domain BHD1"/>
    <property type="match status" value="1"/>
</dbReference>
<dbReference type="InterPro" id="IPR018328">
    <property type="entry name" value="Rad4_beta-hairpin_dom3"/>
</dbReference>
<feature type="region of interest" description="Disordered" evidence="9">
    <location>
        <begin position="390"/>
        <end position="658"/>
    </location>
</feature>
<keyword evidence="8" id="KW-0175">Coiled coil</keyword>
<dbReference type="InterPro" id="IPR018325">
    <property type="entry name" value="Rad4/PNGase_transGLS-fold"/>
</dbReference>
<keyword evidence="3" id="KW-0597">Phosphoprotein</keyword>
<evidence type="ECO:0000256" key="8">
    <source>
        <dbReference type="SAM" id="Coils"/>
    </source>
</evidence>
<feature type="region of interest" description="Disordered" evidence="9">
    <location>
        <begin position="1031"/>
        <end position="1065"/>
    </location>
</feature>
<feature type="compositionally biased region" description="Basic and acidic residues" evidence="9">
    <location>
        <begin position="582"/>
        <end position="600"/>
    </location>
</feature>
<feature type="domain" description="Rad4 beta-hairpin" evidence="11">
    <location>
        <begin position="851"/>
        <end position="907"/>
    </location>
</feature>
<feature type="region of interest" description="Disordered" evidence="9">
    <location>
        <begin position="83"/>
        <end position="111"/>
    </location>
</feature>
<feature type="compositionally biased region" description="Basic and acidic residues" evidence="9">
    <location>
        <begin position="390"/>
        <end position="420"/>
    </location>
</feature>
<dbReference type="NCBIfam" id="TIGR00605">
    <property type="entry name" value="rad4"/>
    <property type="match status" value="1"/>
</dbReference>
<dbReference type="SUPFAM" id="SSF54001">
    <property type="entry name" value="Cysteine proteinases"/>
    <property type="match status" value="1"/>
</dbReference>
<feature type="compositionally biased region" description="Polar residues" evidence="9">
    <location>
        <begin position="10"/>
        <end position="19"/>
    </location>
</feature>
<dbReference type="Proteomes" id="UP001353858">
    <property type="component" value="Unassembled WGS sequence"/>
</dbReference>
<comment type="subcellular location">
    <subcellularLocation>
        <location evidence="1">Nucleus</location>
    </subcellularLocation>
</comment>
<evidence type="ECO:0000256" key="6">
    <source>
        <dbReference type="ARBA" id="ARBA00023204"/>
    </source>
</evidence>
<evidence type="ECO:0000259" key="12">
    <source>
        <dbReference type="SMART" id="SM01032"/>
    </source>
</evidence>
<evidence type="ECO:0000259" key="11">
    <source>
        <dbReference type="SMART" id="SM01031"/>
    </source>
</evidence>
<evidence type="ECO:0000256" key="3">
    <source>
        <dbReference type="ARBA" id="ARBA00022553"/>
    </source>
</evidence>
<dbReference type="GO" id="GO:0071942">
    <property type="term" value="C:XPC complex"/>
    <property type="evidence" value="ECO:0007669"/>
    <property type="project" value="TreeGrafter"/>
</dbReference>
<sequence length="1065" mass="122120">MRRSIRNTKRSTTANSTAAEQLPKPTTAKKKHKEKQDDSSSESDIENYLQPADQIDLTSSFFQVGKSDAIKSFDDIENDIFADTNRLSDSESESDKEICVESKKEDSATKVVPHSSKLNFEQLHNYTKQIEEAKQMVQKYEARKKETQKLQNDSMDDDITNLLSLGEMKVNEPEGFRKSIHSSDFESCSDSDKEDWHEVEEAEAKPSSSVPKEGVQITVAMPDTIKKKKGVDLVASMKRRLNRIKKENQILIHKVHLLCWIAHGNYINKVLNGEGLLALSLSLIPSQHCYPPQRTDLSYLEQIVNWYKKTISVVDKQISKQWSLEKVLKLQLTRKQAYNKKMLVYIFICILRSLGIQCRLVLSFQVLPLRPPNSELHSLSAKALTNSSDKIPKQEVKDLDKKSPDAKKAEETVEAKDKTTTKGKRKSNVVSKNDAKVKKSNTAEKTVTDVKQKPAKEPVFKKDSKDGQRVNTKNPLSKNELDVKNKKPNLSNLKVEKVKKDGESNTKKSERNKSKEPPKRSSRNRKITQLDGADDSSDDETTKKKPNLKRIKTNETPCVKNHPRRLKSLPNYKDAEEESDDDFKANSKNNKDLKKGESKRSSLSSTKTRGKGDVKDDIVSIMKNRIKEEKERGRAKLAKSRKSKKMSDDDSDYAPEAVQKKYHSDEEFLEEKVKVKRRVNPKGASEPEEKKKKGDDVWIEVFLEAEEKWISVDVVKGAVHCVSGLYSRASHPISYIITWNNNHAIKDVTQRYCPNWNTTTRKLRIDSKWWTETLRPYIGQKTARDKEEDEDLARLQLEKPLPTTISEYKNHPLYVLKRHLLKFEALYPPDPPPLGFIRNEPVYARECVHVLHSREIWMKHAKVVKLGEKPYKIVKARPKYDKLSGKTITDLPLEVFGNWQIDDYIPPTAENGIVPKSAYGSVELFKPCMLPKGTVHLKLPGLNKVARKLNIDTAPALIGFDFHSGWNHPIYDGYVVCEEFEETLVAAWHVEQEEQEKRELEKLEKRVYGNWKKLIKGLLIRERLNAKYNFKESSQSEVSKGTKRKTKGPRFVSKKRRICSDSESD</sequence>
<comment type="similarity">
    <text evidence="2">Belongs to the XPC family.</text>
</comment>
<dbReference type="PANTHER" id="PTHR12135">
    <property type="entry name" value="DNA REPAIR PROTEIN XP-C / RAD4"/>
    <property type="match status" value="1"/>
</dbReference>
<dbReference type="GO" id="GO:0005737">
    <property type="term" value="C:cytoplasm"/>
    <property type="evidence" value="ECO:0007669"/>
    <property type="project" value="TreeGrafter"/>
</dbReference>
<dbReference type="FunFam" id="3.30.70.2460:FF:000001">
    <property type="entry name" value="DNA repair protein Rad4 family"/>
    <property type="match status" value="1"/>
</dbReference>
<evidence type="ECO:0000256" key="9">
    <source>
        <dbReference type="SAM" id="MobiDB-lite"/>
    </source>
</evidence>
<dbReference type="GO" id="GO:0003684">
    <property type="term" value="F:damaged DNA binding"/>
    <property type="evidence" value="ECO:0007669"/>
    <property type="project" value="InterPro"/>
</dbReference>
<dbReference type="Pfam" id="PF10405">
    <property type="entry name" value="BHD_3"/>
    <property type="match status" value="1"/>
</dbReference>
<feature type="coiled-coil region" evidence="8">
    <location>
        <begin position="123"/>
        <end position="150"/>
    </location>
</feature>
<evidence type="ECO:0000256" key="7">
    <source>
        <dbReference type="ARBA" id="ARBA00023242"/>
    </source>
</evidence>
<dbReference type="InterPro" id="IPR018326">
    <property type="entry name" value="Rad4_beta-hairpin_dom1"/>
</dbReference>